<protein>
    <submittedName>
        <fullName evidence="1">Uncharacterized protein</fullName>
    </submittedName>
</protein>
<name>A0A397SH39_9GLOM</name>
<accession>A0A397SH39</accession>
<dbReference type="AlphaFoldDB" id="A0A397SH39"/>
<reference evidence="1 2" key="1">
    <citation type="submission" date="2018-06" db="EMBL/GenBank/DDBJ databases">
        <title>Comparative genomics reveals the genomic features of Rhizophagus irregularis, R. cerebriforme, R. diaphanum and Gigaspora rosea, and their symbiotic lifestyle signature.</title>
        <authorList>
            <person name="Morin E."/>
            <person name="San Clemente H."/>
            <person name="Chen E.C.H."/>
            <person name="De La Providencia I."/>
            <person name="Hainaut M."/>
            <person name="Kuo A."/>
            <person name="Kohler A."/>
            <person name="Murat C."/>
            <person name="Tang N."/>
            <person name="Roy S."/>
            <person name="Loubradou J."/>
            <person name="Henrissat B."/>
            <person name="Grigoriev I.V."/>
            <person name="Corradi N."/>
            <person name="Roux C."/>
            <person name="Martin F.M."/>
        </authorList>
    </citation>
    <scope>NUCLEOTIDE SEQUENCE [LARGE SCALE GENOMIC DNA]</scope>
    <source>
        <strain evidence="1 2">DAOM 227022</strain>
    </source>
</reference>
<proteinExistence type="predicted"/>
<dbReference type="STRING" id="658196.A0A397SH39"/>
<organism evidence="1 2">
    <name type="scientific">Glomus cerebriforme</name>
    <dbReference type="NCBI Taxonomy" id="658196"/>
    <lineage>
        <taxon>Eukaryota</taxon>
        <taxon>Fungi</taxon>
        <taxon>Fungi incertae sedis</taxon>
        <taxon>Mucoromycota</taxon>
        <taxon>Glomeromycotina</taxon>
        <taxon>Glomeromycetes</taxon>
        <taxon>Glomerales</taxon>
        <taxon>Glomeraceae</taxon>
        <taxon>Glomus</taxon>
    </lineage>
</organism>
<gene>
    <name evidence="1" type="ORF">C1645_809174</name>
</gene>
<comment type="caution">
    <text evidence="1">The sequence shown here is derived from an EMBL/GenBank/DDBJ whole genome shotgun (WGS) entry which is preliminary data.</text>
</comment>
<keyword evidence="2" id="KW-1185">Reference proteome</keyword>
<sequence length="145" mass="16548">MYGHYEAQHEQFIELQLQLQGFDLENKSKSSNLINDSTQALTVAVQALTRQFSAPNWQNVQNAITALNATVTANNNVIANREHQAAQVPSFHGGNQDTKQKDIVFIDRSVVGIDNNWDTKTLIIFLREQNLNLMRMTLKFFLEKK</sequence>
<evidence type="ECO:0000313" key="2">
    <source>
        <dbReference type="Proteomes" id="UP000265703"/>
    </source>
</evidence>
<dbReference type="EMBL" id="QKYT01000565">
    <property type="protein sequence ID" value="RIA83525.1"/>
    <property type="molecule type" value="Genomic_DNA"/>
</dbReference>
<evidence type="ECO:0000313" key="1">
    <source>
        <dbReference type="EMBL" id="RIA83525.1"/>
    </source>
</evidence>
<dbReference type="Proteomes" id="UP000265703">
    <property type="component" value="Unassembled WGS sequence"/>
</dbReference>